<keyword evidence="7" id="KW-1185">Reference proteome</keyword>
<dbReference type="EMBL" id="CDOI01000068">
    <property type="protein sequence ID" value="CEN44223.1"/>
    <property type="molecule type" value="Genomic_DNA"/>
</dbReference>
<keyword evidence="3 6" id="KW-0808">Transferase</keyword>
<dbReference type="InterPro" id="IPR050103">
    <property type="entry name" value="Class-III_PLP-dep_AT"/>
</dbReference>
<dbReference type="CDD" id="cd00610">
    <property type="entry name" value="OAT_like"/>
    <property type="match status" value="1"/>
</dbReference>
<dbReference type="Proteomes" id="UP000045051">
    <property type="component" value="Unassembled WGS sequence"/>
</dbReference>
<evidence type="ECO:0000313" key="6">
    <source>
        <dbReference type="EMBL" id="CEN44223.1"/>
    </source>
</evidence>
<dbReference type="GO" id="GO:0030170">
    <property type="term" value="F:pyridoxal phosphate binding"/>
    <property type="evidence" value="ECO:0007669"/>
    <property type="project" value="InterPro"/>
</dbReference>
<keyword evidence="2 6" id="KW-0032">Aminotransferase</keyword>
<dbReference type="InterPro" id="IPR015421">
    <property type="entry name" value="PyrdxlP-dep_Trfase_major"/>
</dbReference>
<dbReference type="InterPro" id="IPR049704">
    <property type="entry name" value="Aminotrans_3_PPA_site"/>
</dbReference>
<dbReference type="PANTHER" id="PTHR11986">
    <property type="entry name" value="AMINOTRANSFERASE CLASS III"/>
    <property type="match status" value="1"/>
</dbReference>
<dbReference type="Pfam" id="PF00202">
    <property type="entry name" value="Aminotran_3"/>
    <property type="match status" value="1"/>
</dbReference>
<dbReference type="InterPro" id="IPR005814">
    <property type="entry name" value="Aminotrans_3"/>
</dbReference>
<accession>A0A0B7I357</accession>
<dbReference type="InterPro" id="IPR015424">
    <property type="entry name" value="PyrdxlP-dep_Trfase"/>
</dbReference>
<dbReference type="AlphaFoldDB" id="A0A0B7I357"/>
<comment type="similarity">
    <text evidence="5">Belongs to the class-III pyridoxal-phosphate-dependent aminotransferase family.</text>
</comment>
<evidence type="ECO:0000256" key="5">
    <source>
        <dbReference type="RuleBase" id="RU003560"/>
    </source>
</evidence>
<protein>
    <submittedName>
        <fullName evidence="6">Aminotransferase, class III</fullName>
        <ecNumber evidence="6">2.6.1.11</ecNumber>
    </submittedName>
</protein>
<dbReference type="PANTHER" id="PTHR11986:SF79">
    <property type="entry name" value="ACETYLORNITHINE AMINOTRANSFERASE, MITOCHONDRIAL"/>
    <property type="match status" value="1"/>
</dbReference>
<dbReference type="InterPro" id="IPR015422">
    <property type="entry name" value="PyrdxlP-dep_Trfase_small"/>
</dbReference>
<gene>
    <name evidence="6" type="primary">argD</name>
    <name evidence="6" type="ORF">CCAND38_160029</name>
</gene>
<dbReference type="FunFam" id="3.40.640.10:FF:000004">
    <property type="entry name" value="Acetylornithine aminotransferase"/>
    <property type="match status" value="1"/>
</dbReference>
<organism evidence="6 7">
    <name type="scientific">Capnocytophaga canis</name>
    <dbReference type="NCBI Taxonomy" id="1848903"/>
    <lineage>
        <taxon>Bacteria</taxon>
        <taxon>Pseudomonadati</taxon>
        <taxon>Bacteroidota</taxon>
        <taxon>Flavobacteriia</taxon>
        <taxon>Flavobacteriales</taxon>
        <taxon>Flavobacteriaceae</taxon>
        <taxon>Capnocytophaga</taxon>
    </lineage>
</organism>
<proteinExistence type="inferred from homology"/>
<dbReference type="Gene3D" id="3.90.1150.10">
    <property type="entry name" value="Aspartate Aminotransferase, domain 1"/>
    <property type="match status" value="1"/>
</dbReference>
<evidence type="ECO:0000256" key="2">
    <source>
        <dbReference type="ARBA" id="ARBA00022576"/>
    </source>
</evidence>
<reference evidence="6 7" key="1">
    <citation type="submission" date="2015-01" db="EMBL/GenBank/DDBJ databases">
        <authorList>
            <person name="Xiang T."/>
            <person name="Song Y."/>
            <person name="Huang L."/>
            <person name="Wang B."/>
            <person name="Wu P."/>
        </authorList>
    </citation>
    <scope>NUCLEOTIDE SEQUENCE [LARGE SCALE GENOMIC DNA]</scope>
    <source>
        <strain evidence="6 7">CcD38</strain>
    </source>
</reference>
<dbReference type="EC" id="2.6.1.11" evidence="6"/>
<name>A0A0B7I357_9FLAO</name>
<dbReference type="GO" id="GO:0042802">
    <property type="term" value="F:identical protein binding"/>
    <property type="evidence" value="ECO:0007669"/>
    <property type="project" value="TreeGrafter"/>
</dbReference>
<dbReference type="SUPFAM" id="SSF53383">
    <property type="entry name" value="PLP-dependent transferases"/>
    <property type="match status" value="1"/>
</dbReference>
<dbReference type="RefSeq" id="WP_042343527.1">
    <property type="nucleotide sequence ID" value="NZ_CDOI01000068.1"/>
</dbReference>
<dbReference type="Gene3D" id="3.40.640.10">
    <property type="entry name" value="Type I PLP-dependent aspartate aminotransferase-like (Major domain)"/>
    <property type="match status" value="1"/>
</dbReference>
<dbReference type="PIRSF" id="PIRSF000521">
    <property type="entry name" value="Transaminase_4ab_Lys_Orn"/>
    <property type="match status" value="1"/>
</dbReference>
<dbReference type="GO" id="GO:0003992">
    <property type="term" value="F:N2-acetyl-L-ornithine:2-oxoglutarate 5-aminotransferase activity"/>
    <property type="evidence" value="ECO:0007669"/>
    <property type="project" value="UniProtKB-EC"/>
</dbReference>
<comment type="cofactor">
    <cofactor evidence="1">
        <name>pyridoxal 5'-phosphate</name>
        <dbReference type="ChEBI" id="CHEBI:597326"/>
    </cofactor>
</comment>
<dbReference type="PROSITE" id="PS00600">
    <property type="entry name" value="AA_TRANSFER_CLASS_3"/>
    <property type="match status" value="1"/>
</dbReference>
<evidence type="ECO:0000256" key="4">
    <source>
        <dbReference type="ARBA" id="ARBA00022898"/>
    </source>
</evidence>
<evidence type="ECO:0000313" key="7">
    <source>
        <dbReference type="Proteomes" id="UP000045051"/>
    </source>
</evidence>
<sequence>MSNLSQKEDFLKYQAPTSPYPMLLEVSHAKGNYIFTTDGKKYLDFVAGVSACTLGHCHPKVVEAIQKQCETYMHVMVYGEYVQKPAVDFCKLLAEHLPENLNTTYLVNSGTEAIEGSVKLAKRATGRTQLIAAKNAYHGNTQGSMSLMGYEERKQPFRPLLPDVDFIEFNNESDIQKITHRTAGVVLESIQGGAGFIEPQNDYLVKVKRRCEEVGALLIIDEIQPGFGRTGTLFGFQNYGFVPDIIAIGKGMASGLPVGAFVASNELMKLLSHSPKLGHITTFGGNPVIAAASLATLKELLTTDLMAQTVEKEKLFRKYLQHPLIESVNGRGLMLAIILQSAEIADFVVNYCQDKGLIVYWLLFERRAVRLSPPLTLTEAEIEIGCEIIIEALNAYRCR</sequence>
<evidence type="ECO:0000256" key="3">
    <source>
        <dbReference type="ARBA" id="ARBA00022679"/>
    </source>
</evidence>
<keyword evidence="4 5" id="KW-0663">Pyridoxal phosphate</keyword>
<evidence type="ECO:0000256" key="1">
    <source>
        <dbReference type="ARBA" id="ARBA00001933"/>
    </source>
</evidence>